<feature type="compositionally biased region" description="Polar residues" evidence="1">
    <location>
        <begin position="240"/>
        <end position="255"/>
    </location>
</feature>
<protein>
    <submittedName>
        <fullName evidence="3">Anti-sigma factor</fullName>
    </submittedName>
</protein>
<accession>A0A9D2RE72</accession>
<dbReference type="Gene3D" id="1.10.10.10">
    <property type="entry name" value="Winged helix-like DNA-binding domain superfamily/Winged helix DNA-binding domain"/>
    <property type="match status" value="1"/>
</dbReference>
<dbReference type="Pfam" id="PF10099">
    <property type="entry name" value="RskA_C"/>
    <property type="match status" value="1"/>
</dbReference>
<feature type="region of interest" description="Disordered" evidence="1">
    <location>
        <begin position="141"/>
        <end position="327"/>
    </location>
</feature>
<name>A0A9D2RE72_9BURK</name>
<evidence type="ECO:0000259" key="2">
    <source>
        <dbReference type="Pfam" id="PF10099"/>
    </source>
</evidence>
<feature type="compositionally biased region" description="Low complexity" evidence="1">
    <location>
        <begin position="312"/>
        <end position="326"/>
    </location>
</feature>
<reference evidence="3" key="1">
    <citation type="journal article" date="2021" name="PeerJ">
        <title>Extensive microbial diversity within the chicken gut microbiome revealed by metagenomics and culture.</title>
        <authorList>
            <person name="Gilroy R."/>
            <person name="Ravi A."/>
            <person name="Getino M."/>
            <person name="Pursley I."/>
            <person name="Horton D.L."/>
            <person name="Alikhan N.F."/>
            <person name="Baker D."/>
            <person name="Gharbi K."/>
            <person name="Hall N."/>
            <person name="Watson M."/>
            <person name="Adriaenssens E.M."/>
            <person name="Foster-Nyarko E."/>
            <person name="Jarju S."/>
            <person name="Secka A."/>
            <person name="Antonio M."/>
            <person name="Oren A."/>
            <person name="Chaudhuri R.R."/>
            <person name="La Ragione R."/>
            <person name="Hildebrand F."/>
            <person name="Pallen M.J."/>
        </authorList>
    </citation>
    <scope>NUCLEOTIDE SEQUENCE</scope>
    <source>
        <strain evidence="3">9264</strain>
    </source>
</reference>
<organism evidence="3 4">
    <name type="scientific">Candidatus Paenalcaligenes intestinipullorum</name>
    <dbReference type="NCBI Taxonomy" id="2838718"/>
    <lineage>
        <taxon>Bacteria</taxon>
        <taxon>Pseudomonadati</taxon>
        <taxon>Pseudomonadota</taxon>
        <taxon>Betaproteobacteria</taxon>
        <taxon>Burkholderiales</taxon>
        <taxon>Alcaligenaceae</taxon>
        <taxon>Paenalcaligenes</taxon>
    </lineage>
</organism>
<feature type="compositionally biased region" description="Low complexity" evidence="1">
    <location>
        <begin position="259"/>
        <end position="302"/>
    </location>
</feature>
<dbReference type="GO" id="GO:0005886">
    <property type="term" value="C:plasma membrane"/>
    <property type="evidence" value="ECO:0007669"/>
    <property type="project" value="InterPro"/>
</dbReference>
<dbReference type="AlphaFoldDB" id="A0A9D2RE72"/>
<sequence length="493" mass="51847">MAYLQGSSYTEIGQRLDTSPSQVRLRLRAALGQLAQTISTWHGSILNEQQLLIAEYTLGLLQGNEQQNIQQLLQSNDQAAQESLRWEKELIQLNTTLLLDPPNEQLLWRIQTALGHETLPLGRAPEPYPQHPEFLPPLRKADAASSLSIPQADESPLNTSDTGATTADASPAPTTAPVNQDALVTPPAGAQAPASSTSRHHESAAPDSEKKPTGGFFKKWASKRTSTSTIALEKNEPSFGGNTPSETQSSAQSTPDVPHPTVSASTPATASSSHSTKNNTALPPRAHSAASHPNSASAVAPSRPLTNAQHVPASEPAEPSALPPASTGNKSAFFWRLTALACAVVAVAFGAKIALTSPEPPINVIEVAPRQAAILLAPGESSTPGWLVTVDPEGNVLLNPQVTTDLNDDQSAQLWTADAQAQGLRSLGLINPNRPVALAADKIGAIETGQIFEITLEAKGGSSSGRPKGPILFIGRMVDFGEAPQPLADEQSL</sequence>
<dbReference type="InterPro" id="IPR018764">
    <property type="entry name" value="RskA_C"/>
</dbReference>
<reference evidence="3" key="2">
    <citation type="submission" date="2021-04" db="EMBL/GenBank/DDBJ databases">
        <authorList>
            <person name="Gilroy R."/>
        </authorList>
    </citation>
    <scope>NUCLEOTIDE SEQUENCE</scope>
    <source>
        <strain evidence="3">9264</strain>
    </source>
</reference>
<feature type="domain" description="Anti-sigma K factor RskA C-terminal" evidence="2">
    <location>
        <begin position="337"/>
        <end position="471"/>
    </location>
</feature>
<evidence type="ECO:0000313" key="4">
    <source>
        <dbReference type="Proteomes" id="UP000823889"/>
    </source>
</evidence>
<gene>
    <name evidence="3" type="ORF">H9906_00885</name>
</gene>
<feature type="compositionally biased region" description="Low complexity" evidence="1">
    <location>
        <begin position="159"/>
        <end position="177"/>
    </location>
</feature>
<dbReference type="InterPro" id="IPR036388">
    <property type="entry name" value="WH-like_DNA-bd_sf"/>
</dbReference>
<comment type="caution">
    <text evidence="3">The sequence shown here is derived from an EMBL/GenBank/DDBJ whole genome shotgun (WGS) entry which is preliminary data.</text>
</comment>
<evidence type="ECO:0000256" key="1">
    <source>
        <dbReference type="SAM" id="MobiDB-lite"/>
    </source>
</evidence>
<dbReference type="EMBL" id="DWUQ01000018">
    <property type="protein sequence ID" value="HJD43569.1"/>
    <property type="molecule type" value="Genomic_DNA"/>
</dbReference>
<proteinExistence type="predicted"/>
<evidence type="ECO:0000313" key="3">
    <source>
        <dbReference type="EMBL" id="HJD43569.1"/>
    </source>
</evidence>
<dbReference type="Proteomes" id="UP000823889">
    <property type="component" value="Unassembled WGS sequence"/>
</dbReference>
<feature type="compositionally biased region" description="Basic and acidic residues" evidence="1">
    <location>
        <begin position="199"/>
        <end position="212"/>
    </location>
</feature>